<dbReference type="GO" id="GO:0008270">
    <property type="term" value="F:zinc ion binding"/>
    <property type="evidence" value="ECO:0007669"/>
    <property type="project" value="InterPro"/>
</dbReference>
<dbReference type="InterPro" id="IPR021858">
    <property type="entry name" value="Fun_TF"/>
</dbReference>
<dbReference type="InterPro" id="IPR001138">
    <property type="entry name" value="Zn2Cys6_DnaBD"/>
</dbReference>
<comment type="caution">
    <text evidence="5">The sequence shown here is derived from an EMBL/GenBank/DDBJ whole genome shotgun (WGS) entry which is preliminary data.</text>
</comment>
<organism evidence="5 6">
    <name type="scientific">Clonostachys chloroleuca</name>
    <dbReference type="NCBI Taxonomy" id="1926264"/>
    <lineage>
        <taxon>Eukaryota</taxon>
        <taxon>Fungi</taxon>
        <taxon>Dikarya</taxon>
        <taxon>Ascomycota</taxon>
        <taxon>Pezizomycotina</taxon>
        <taxon>Sordariomycetes</taxon>
        <taxon>Hypocreomycetidae</taxon>
        <taxon>Hypocreales</taxon>
        <taxon>Bionectriaceae</taxon>
        <taxon>Clonostachys</taxon>
    </lineage>
</organism>
<evidence type="ECO:0000313" key="6">
    <source>
        <dbReference type="Proteomes" id="UP001160390"/>
    </source>
</evidence>
<keyword evidence="6" id="KW-1185">Reference proteome</keyword>
<evidence type="ECO:0000259" key="4">
    <source>
        <dbReference type="PROSITE" id="PS50048"/>
    </source>
</evidence>
<reference evidence="5" key="1">
    <citation type="submission" date="2023-01" db="EMBL/GenBank/DDBJ databases">
        <authorList>
            <person name="Piombo E."/>
        </authorList>
    </citation>
    <scope>NUCLEOTIDE SEQUENCE</scope>
</reference>
<feature type="region of interest" description="Disordered" evidence="3">
    <location>
        <begin position="71"/>
        <end position="112"/>
    </location>
</feature>
<gene>
    <name evidence="5" type="ORF">CCHLO57077_00015307</name>
</gene>
<dbReference type="GO" id="GO:0000981">
    <property type="term" value="F:DNA-binding transcription factor activity, RNA polymerase II-specific"/>
    <property type="evidence" value="ECO:0007669"/>
    <property type="project" value="InterPro"/>
</dbReference>
<dbReference type="Pfam" id="PF11951">
    <property type="entry name" value="Fungal_trans_2"/>
    <property type="match status" value="1"/>
</dbReference>
<dbReference type="Proteomes" id="UP001160390">
    <property type="component" value="Unassembled WGS sequence"/>
</dbReference>
<keyword evidence="2" id="KW-0539">Nucleus</keyword>
<dbReference type="PANTHER" id="PTHR37534:SF38">
    <property type="entry name" value="ZN(2)-C6 FUNGAL-TYPE DOMAIN-CONTAINING PROTEIN"/>
    <property type="match status" value="1"/>
</dbReference>
<feature type="domain" description="Zn(2)-C6 fungal-type" evidence="4">
    <location>
        <begin position="21"/>
        <end position="49"/>
    </location>
</feature>
<dbReference type="SMART" id="SM00066">
    <property type="entry name" value="GAL4"/>
    <property type="match status" value="1"/>
</dbReference>
<dbReference type="GO" id="GO:0045944">
    <property type="term" value="P:positive regulation of transcription by RNA polymerase II"/>
    <property type="evidence" value="ECO:0007669"/>
    <property type="project" value="TreeGrafter"/>
</dbReference>
<evidence type="ECO:0000256" key="3">
    <source>
        <dbReference type="SAM" id="MobiDB-lite"/>
    </source>
</evidence>
<dbReference type="CDD" id="cd00067">
    <property type="entry name" value="GAL4"/>
    <property type="match status" value="1"/>
</dbReference>
<comment type="subcellular location">
    <subcellularLocation>
        <location evidence="1">Nucleus</location>
    </subcellularLocation>
</comment>
<dbReference type="InterPro" id="IPR036864">
    <property type="entry name" value="Zn2-C6_fun-type_DNA-bd_sf"/>
</dbReference>
<protein>
    <recommendedName>
        <fullName evidence="4">Zn(2)-C6 fungal-type domain-containing protein</fullName>
    </recommendedName>
</protein>
<dbReference type="PROSITE" id="PS50048">
    <property type="entry name" value="ZN2_CY6_FUNGAL_2"/>
    <property type="match status" value="1"/>
</dbReference>
<accession>A0AA35Q1W5</accession>
<dbReference type="GO" id="GO:0000976">
    <property type="term" value="F:transcription cis-regulatory region binding"/>
    <property type="evidence" value="ECO:0007669"/>
    <property type="project" value="TreeGrafter"/>
</dbReference>
<dbReference type="EMBL" id="CABFNP030000835">
    <property type="protein sequence ID" value="CAI6088500.1"/>
    <property type="molecule type" value="Genomic_DNA"/>
</dbReference>
<dbReference type="PANTHER" id="PTHR37534">
    <property type="entry name" value="TRANSCRIPTIONAL ACTIVATOR PROTEIN UGA3"/>
    <property type="match status" value="1"/>
</dbReference>
<feature type="compositionally biased region" description="Low complexity" evidence="3">
    <location>
        <begin position="88"/>
        <end position="101"/>
    </location>
</feature>
<dbReference type="Gene3D" id="4.10.240.10">
    <property type="entry name" value="Zn(2)-C6 fungal-type DNA-binding domain"/>
    <property type="match status" value="1"/>
</dbReference>
<dbReference type="Pfam" id="PF00172">
    <property type="entry name" value="Zn_clus"/>
    <property type="match status" value="1"/>
</dbReference>
<evidence type="ECO:0000313" key="5">
    <source>
        <dbReference type="EMBL" id="CAI6088500.1"/>
    </source>
</evidence>
<evidence type="ECO:0000256" key="2">
    <source>
        <dbReference type="ARBA" id="ARBA00023242"/>
    </source>
</evidence>
<evidence type="ECO:0000256" key="1">
    <source>
        <dbReference type="ARBA" id="ARBA00004123"/>
    </source>
</evidence>
<proteinExistence type="predicted"/>
<dbReference type="GO" id="GO:0005634">
    <property type="term" value="C:nucleus"/>
    <property type="evidence" value="ECO:0007669"/>
    <property type="project" value="UniProtKB-SubCell"/>
</dbReference>
<dbReference type="AlphaFoldDB" id="A0AA35Q1W5"/>
<sequence length="544" mass="61637">MVPQLAVNCLSNCNALPTLLDCPECKKSRRKCDRTIPTCRKCISRGVECPGYDPFQLKWIQGLTRENGKFSGQSIPEHWKSKPAQSNTIPSNTTPSAAPSIPAEPPPPESEQIDKSLAHIHSPVSQEQQLVQAALPHPSPEFHLVREYSSSVLFENLLSHFSSQVVPRLTWIDLSEHPWRSIILSLAQDCLSLRLSIGCLAAAHLSTTSLAASSQQAHLLQMRNWFRDACLRILNSMMRQELQTDQPVISLNQYRQNSKIVQVLATMLVLCYSGAVVPGSTDWALHLGACRTVIDTYQLRNSEQTPTDPIERFLLKEVADLETLSSISVFNRRPLLDADPSLQPTHSNSFWSFTDLINEITVVERTRHAQQSPPPPDMPYWHSRAEQAYQTVLTNITQITNQHQQTSQYRLESALRSHYYANIIYSYQAFETPRDALAEETVNHLLNLLFNDLESTLSGPVHEYTHTIFFPLLIAGTECRGDDQRQALIGKLFMDSLTKTGMWFNHTALKFLHSFWEQANDDKSKSWIHYARENEGEIGTFIAY</sequence>
<dbReference type="SUPFAM" id="SSF57701">
    <property type="entry name" value="Zn2/Cys6 DNA-binding domain"/>
    <property type="match status" value="1"/>
</dbReference>
<name>A0AA35Q1W5_9HYPO</name>